<name>A0A1G9PXG1_9CORY</name>
<dbReference type="InterPro" id="IPR001250">
    <property type="entry name" value="Man6P_Isoase-1"/>
</dbReference>
<evidence type="ECO:0000256" key="1">
    <source>
        <dbReference type="ARBA" id="ARBA00000757"/>
    </source>
</evidence>
<sequence>MALKLTGTMHNYAWGHTDLIADLQGREPSGTPEAELWFGAHPSAPSLTEAGPLDEVIARDGAEPLPFLVKLLAAAKPLSLQAHPSREQARAGFARENAAGIAVDAPDRNYRDANHKPEILIALTEFRAMAGFRPIPRTLELVRAFNLPALAELERLLVDASLDASDKLSRALTWAMESEAADAVAQRATELTGNEVARNLAFIAREYPGDSGVVAALLLNHVTLAPGEAIFLSAGNLHAYLCGLGVEVMANSDNVLRGGLTAKHIDTAELFSVLKFEALEDPRVAVVGGRYAVPVDDFRVAPLGDLENGATVSGPAIVINTAGQLTVGGVILGPGEAAWISPSEGPLTAAGKGAVAFAVTQE</sequence>
<keyword evidence="6 10" id="KW-0413">Isomerase</keyword>
<dbReference type="InterPro" id="IPR011051">
    <property type="entry name" value="RmlC_Cupin_sf"/>
</dbReference>
<dbReference type="NCBIfam" id="TIGR00218">
    <property type="entry name" value="manA"/>
    <property type="match status" value="1"/>
</dbReference>
<dbReference type="Proteomes" id="UP000199350">
    <property type="component" value="Chromosome I"/>
</dbReference>
<dbReference type="InterPro" id="IPR014710">
    <property type="entry name" value="RmlC-like_jellyroll"/>
</dbReference>
<keyword evidence="11" id="KW-1185">Reference proteome</keyword>
<dbReference type="InterPro" id="IPR046457">
    <property type="entry name" value="PMI_typeI_cat"/>
</dbReference>
<evidence type="ECO:0000256" key="4">
    <source>
        <dbReference type="ARBA" id="ARBA00022723"/>
    </source>
</evidence>
<comment type="similarity">
    <text evidence="2">Belongs to the mannose-6-phosphate isomerase type 1 family.</text>
</comment>
<dbReference type="GO" id="GO:0005975">
    <property type="term" value="P:carbohydrate metabolic process"/>
    <property type="evidence" value="ECO:0007669"/>
    <property type="project" value="InterPro"/>
</dbReference>
<dbReference type="PIRSF" id="PIRSF001480">
    <property type="entry name" value="Mannose-6-phosphate_isomerase"/>
    <property type="match status" value="1"/>
</dbReference>
<dbReference type="Pfam" id="PF20511">
    <property type="entry name" value="PMI_typeI_cat"/>
    <property type="match status" value="1"/>
</dbReference>
<dbReference type="EC" id="5.3.1.8" evidence="3"/>
<evidence type="ECO:0000256" key="6">
    <source>
        <dbReference type="ARBA" id="ARBA00023235"/>
    </source>
</evidence>
<accession>A0A1G9PXG1</accession>
<dbReference type="SUPFAM" id="SSF51182">
    <property type="entry name" value="RmlC-like cupins"/>
    <property type="match status" value="1"/>
</dbReference>
<dbReference type="PANTHER" id="PTHR10309">
    <property type="entry name" value="MANNOSE-6-PHOSPHATE ISOMERASE"/>
    <property type="match status" value="1"/>
</dbReference>
<dbReference type="GO" id="GO:0005829">
    <property type="term" value="C:cytosol"/>
    <property type="evidence" value="ECO:0007669"/>
    <property type="project" value="TreeGrafter"/>
</dbReference>
<proteinExistence type="inferred from homology"/>
<dbReference type="STRING" id="38302.SAMN04488535_1651"/>
<feature type="binding site" evidence="8">
    <location>
        <position position="83"/>
    </location>
    <ligand>
        <name>Zn(2+)</name>
        <dbReference type="ChEBI" id="CHEBI:29105"/>
    </ligand>
</feature>
<keyword evidence="4 8" id="KW-0479">Metal-binding</keyword>
<gene>
    <name evidence="10" type="ORF">SAMN04488535_1651</name>
</gene>
<dbReference type="PROSITE" id="PS00965">
    <property type="entry name" value="PMI_I_1"/>
    <property type="match status" value="1"/>
</dbReference>
<dbReference type="AlphaFoldDB" id="A0A1G9PXG1"/>
<keyword evidence="5 8" id="KW-0862">Zinc</keyword>
<comment type="catalytic activity">
    <reaction evidence="1">
        <text>D-mannose 6-phosphate = D-fructose 6-phosphate</text>
        <dbReference type="Rhea" id="RHEA:12356"/>
        <dbReference type="ChEBI" id="CHEBI:58735"/>
        <dbReference type="ChEBI" id="CHEBI:61527"/>
        <dbReference type="EC" id="5.3.1.8"/>
    </reaction>
</comment>
<dbReference type="GO" id="GO:0004476">
    <property type="term" value="F:mannose-6-phosphate isomerase activity"/>
    <property type="evidence" value="ECO:0007669"/>
    <property type="project" value="UniProtKB-EC"/>
</dbReference>
<dbReference type="CDD" id="cd07011">
    <property type="entry name" value="cupin_PMI_type_I_N"/>
    <property type="match status" value="1"/>
</dbReference>
<feature type="binding site" evidence="8">
    <location>
        <position position="118"/>
    </location>
    <ligand>
        <name>Zn(2+)</name>
        <dbReference type="ChEBI" id="CHEBI:29105"/>
    </ligand>
</feature>
<dbReference type="InterPro" id="IPR016305">
    <property type="entry name" value="Mannose-6-P_Isomerase"/>
</dbReference>
<reference evidence="11" key="1">
    <citation type="submission" date="2016-10" db="EMBL/GenBank/DDBJ databases">
        <authorList>
            <person name="Varghese N."/>
            <person name="Submissions S."/>
        </authorList>
    </citation>
    <scope>NUCLEOTIDE SEQUENCE [LARGE SCALE GENOMIC DNA]</scope>
    <source>
        <strain evidence="11">DSM 20632</strain>
    </source>
</reference>
<dbReference type="PRINTS" id="PR00714">
    <property type="entry name" value="MAN6PISMRASE"/>
</dbReference>
<feature type="domain" description="Phosphomannose isomerase type I catalytic" evidence="9">
    <location>
        <begin position="3"/>
        <end position="134"/>
    </location>
</feature>
<feature type="binding site" evidence="8">
    <location>
        <position position="81"/>
    </location>
    <ligand>
        <name>Zn(2+)</name>
        <dbReference type="ChEBI" id="CHEBI:29105"/>
    </ligand>
</feature>
<comment type="cofactor">
    <cofactor evidence="8">
        <name>Zn(2+)</name>
        <dbReference type="ChEBI" id="CHEBI:29105"/>
    </cofactor>
    <text evidence="8">Binds 1 zinc ion per subunit.</text>
</comment>
<evidence type="ECO:0000313" key="11">
    <source>
        <dbReference type="Proteomes" id="UP000199350"/>
    </source>
</evidence>
<organism evidence="10 11">
    <name type="scientific">Corynebacterium mycetoides</name>
    <dbReference type="NCBI Taxonomy" id="38302"/>
    <lineage>
        <taxon>Bacteria</taxon>
        <taxon>Bacillati</taxon>
        <taxon>Actinomycetota</taxon>
        <taxon>Actinomycetes</taxon>
        <taxon>Mycobacteriales</taxon>
        <taxon>Corynebacteriaceae</taxon>
        <taxon>Corynebacterium</taxon>
    </lineage>
</organism>
<dbReference type="RefSeq" id="WP_407922405.1">
    <property type="nucleotide sequence ID" value="NZ_LT629700.1"/>
</dbReference>
<feature type="active site" evidence="7">
    <location>
        <position position="257"/>
    </location>
</feature>
<evidence type="ECO:0000256" key="7">
    <source>
        <dbReference type="PIRSR" id="PIRSR001480-1"/>
    </source>
</evidence>
<evidence type="ECO:0000256" key="3">
    <source>
        <dbReference type="ARBA" id="ARBA00011956"/>
    </source>
</evidence>
<dbReference type="InterPro" id="IPR018050">
    <property type="entry name" value="Pmannose_isomerase-type1_CS"/>
</dbReference>
<evidence type="ECO:0000259" key="9">
    <source>
        <dbReference type="Pfam" id="PF20511"/>
    </source>
</evidence>
<dbReference type="PANTHER" id="PTHR10309:SF0">
    <property type="entry name" value="MANNOSE-6-PHOSPHATE ISOMERASE"/>
    <property type="match status" value="1"/>
</dbReference>
<dbReference type="EMBL" id="LT629700">
    <property type="protein sequence ID" value="SDM03458.1"/>
    <property type="molecule type" value="Genomic_DNA"/>
</dbReference>
<dbReference type="GO" id="GO:0008270">
    <property type="term" value="F:zinc ion binding"/>
    <property type="evidence" value="ECO:0007669"/>
    <property type="project" value="InterPro"/>
</dbReference>
<evidence type="ECO:0000256" key="5">
    <source>
        <dbReference type="ARBA" id="ARBA00022833"/>
    </source>
</evidence>
<dbReference type="Gene3D" id="2.60.120.10">
    <property type="entry name" value="Jelly Rolls"/>
    <property type="match status" value="2"/>
</dbReference>
<evidence type="ECO:0000313" key="10">
    <source>
        <dbReference type="EMBL" id="SDM03458.1"/>
    </source>
</evidence>
<dbReference type="Gene3D" id="1.10.441.10">
    <property type="entry name" value="Phosphomannose Isomerase, domain 2"/>
    <property type="match status" value="1"/>
</dbReference>
<protein>
    <recommendedName>
        <fullName evidence="3">mannose-6-phosphate isomerase</fullName>
        <ecNumber evidence="3">5.3.1.8</ecNumber>
    </recommendedName>
</protein>
<dbReference type="GO" id="GO:0009298">
    <property type="term" value="P:GDP-mannose biosynthetic process"/>
    <property type="evidence" value="ECO:0007669"/>
    <property type="project" value="InterPro"/>
</dbReference>
<feature type="binding site" evidence="8">
    <location>
        <position position="238"/>
    </location>
    <ligand>
        <name>Zn(2+)</name>
        <dbReference type="ChEBI" id="CHEBI:29105"/>
    </ligand>
</feature>
<evidence type="ECO:0000256" key="2">
    <source>
        <dbReference type="ARBA" id="ARBA00010772"/>
    </source>
</evidence>
<evidence type="ECO:0000256" key="8">
    <source>
        <dbReference type="PIRSR" id="PIRSR001480-2"/>
    </source>
</evidence>